<dbReference type="FunFam" id="1.10.10.10:FF:000322">
    <property type="entry name" value="Probable disease resistance protein At1g63360"/>
    <property type="match status" value="1"/>
</dbReference>
<dbReference type="Gene3D" id="1.10.8.430">
    <property type="entry name" value="Helical domain of apoptotic protease-activating factors"/>
    <property type="match status" value="1"/>
</dbReference>
<dbReference type="InterPro" id="IPR027417">
    <property type="entry name" value="P-loop_NTPase"/>
</dbReference>
<proteinExistence type="predicted"/>
<evidence type="ECO:0000259" key="6">
    <source>
        <dbReference type="Pfam" id="PF00931"/>
    </source>
</evidence>
<gene>
    <name evidence="10" type="ORF">F3Y22_tig00111303pilonHSYRG00113</name>
</gene>
<evidence type="ECO:0000259" key="9">
    <source>
        <dbReference type="Pfam" id="PF25019"/>
    </source>
</evidence>
<name>A0A6A2YR63_HIBSY</name>
<dbReference type="PRINTS" id="PR00364">
    <property type="entry name" value="DISEASERSIST"/>
</dbReference>
<evidence type="ECO:0000313" key="11">
    <source>
        <dbReference type="Proteomes" id="UP000436088"/>
    </source>
</evidence>
<evidence type="ECO:0000256" key="2">
    <source>
        <dbReference type="ARBA" id="ARBA00022737"/>
    </source>
</evidence>
<dbReference type="Pfam" id="PF25019">
    <property type="entry name" value="LRR_R13L1-DRL21"/>
    <property type="match status" value="1"/>
</dbReference>
<feature type="domain" description="NB-ARC" evidence="6">
    <location>
        <begin position="179"/>
        <end position="349"/>
    </location>
</feature>
<dbReference type="GO" id="GO:0005524">
    <property type="term" value="F:ATP binding"/>
    <property type="evidence" value="ECO:0007669"/>
    <property type="project" value="UniProtKB-KW"/>
</dbReference>
<evidence type="ECO:0000256" key="3">
    <source>
        <dbReference type="ARBA" id="ARBA00022741"/>
    </source>
</evidence>
<evidence type="ECO:0000259" key="7">
    <source>
        <dbReference type="Pfam" id="PF18052"/>
    </source>
</evidence>
<keyword evidence="11" id="KW-1185">Reference proteome</keyword>
<dbReference type="PANTHER" id="PTHR36766">
    <property type="entry name" value="PLANT BROAD-SPECTRUM MILDEW RESISTANCE PROTEIN RPW8"/>
    <property type="match status" value="1"/>
</dbReference>
<dbReference type="InterPro" id="IPR032675">
    <property type="entry name" value="LRR_dom_sf"/>
</dbReference>
<dbReference type="Pfam" id="PF00931">
    <property type="entry name" value="NB-ARC"/>
    <property type="match status" value="1"/>
</dbReference>
<dbReference type="Proteomes" id="UP000436088">
    <property type="component" value="Unassembled WGS sequence"/>
</dbReference>
<organism evidence="10 11">
    <name type="scientific">Hibiscus syriacus</name>
    <name type="common">Rose of Sharon</name>
    <dbReference type="NCBI Taxonomy" id="106335"/>
    <lineage>
        <taxon>Eukaryota</taxon>
        <taxon>Viridiplantae</taxon>
        <taxon>Streptophyta</taxon>
        <taxon>Embryophyta</taxon>
        <taxon>Tracheophyta</taxon>
        <taxon>Spermatophyta</taxon>
        <taxon>Magnoliopsida</taxon>
        <taxon>eudicotyledons</taxon>
        <taxon>Gunneridae</taxon>
        <taxon>Pentapetalae</taxon>
        <taxon>rosids</taxon>
        <taxon>malvids</taxon>
        <taxon>Malvales</taxon>
        <taxon>Malvaceae</taxon>
        <taxon>Malvoideae</taxon>
        <taxon>Hibiscus</taxon>
    </lineage>
</organism>
<dbReference type="Pfam" id="PF18052">
    <property type="entry name" value="Rx_N"/>
    <property type="match status" value="1"/>
</dbReference>
<dbReference type="InterPro" id="IPR058922">
    <property type="entry name" value="WHD_DRP"/>
</dbReference>
<protein>
    <submittedName>
        <fullName evidence="10">UDP-glycosyltransferase 79B3-like</fullName>
    </submittedName>
</protein>
<comment type="caution">
    <text evidence="10">The sequence shown here is derived from an EMBL/GenBank/DDBJ whole genome shotgun (WGS) entry which is preliminary data.</text>
</comment>
<evidence type="ECO:0000259" key="8">
    <source>
        <dbReference type="Pfam" id="PF23559"/>
    </source>
</evidence>
<keyword evidence="1" id="KW-0433">Leucine-rich repeat</keyword>
<dbReference type="Gene3D" id="1.10.10.10">
    <property type="entry name" value="Winged helix-like DNA-binding domain superfamily/Winged helix DNA-binding domain"/>
    <property type="match status" value="1"/>
</dbReference>
<feature type="domain" description="Disease resistance N-terminal" evidence="7">
    <location>
        <begin position="12"/>
        <end position="96"/>
    </location>
</feature>
<dbReference type="InterPro" id="IPR036388">
    <property type="entry name" value="WH-like_DNA-bd_sf"/>
</dbReference>
<dbReference type="FunFam" id="3.40.50.300:FF:001091">
    <property type="entry name" value="Probable disease resistance protein At1g61300"/>
    <property type="match status" value="1"/>
</dbReference>
<dbReference type="PANTHER" id="PTHR36766:SF40">
    <property type="entry name" value="DISEASE RESISTANCE PROTEIN RGA3"/>
    <property type="match status" value="1"/>
</dbReference>
<keyword evidence="3" id="KW-0547">Nucleotide-binding</keyword>
<dbReference type="SUPFAM" id="SSF52047">
    <property type="entry name" value="RNI-like"/>
    <property type="match status" value="1"/>
</dbReference>
<dbReference type="GO" id="GO:0016740">
    <property type="term" value="F:transferase activity"/>
    <property type="evidence" value="ECO:0007669"/>
    <property type="project" value="UniProtKB-KW"/>
</dbReference>
<dbReference type="GO" id="GO:0043531">
    <property type="term" value="F:ADP binding"/>
    <property type="evidence" value="ECO:0007669"/>
    <property type="project" value="InterPro"/>
</dbReference>
<dbReference type="AlphaFoldDB" id="A0A6A2YR63"/>
<dbReference type="InterPro" id="IPR002182">
    <property type="entry name" value="NB-ARC"/>
</dbReference>
<dbReference type="Gene3D" id="3.80.10.10">
    <property type="entry name" value="Ribonuclease Inhibitor"/>
    <property type="match status" value="1"/>
</dbReference>
<dbReference type="GO" id="GO:0006952">
    <property type="term" value="P:defense response"/>
    <property type="evidence" value="ECO:0007669"/>
    <property type="project" value="UniProtKB-KW"/>
</dbReference>
<feature type="domain" description="R13L1/DRL21-like LRR repeat region" evidence="9">
    <location>
        <begin position="584"/>
        <end position="683"/>
    </location>
</feature>
<dbReference type="InterPro" id="IPR056789">
    <property type="entry name" value="LRR_R13L1-DRL21"/>
</dbReference>
<dbReference type="GO" id="GO:0051707">
    <property type="term" value="P:response to other organism"/>
    <property type="evidence" value="ECO:0007669"/>
    <property type="project" value="UniProtKB-ARBA"/>
</dbReference>
<reference evidence="10" key="1">
    <citation type="submission" date="2019-09" db="EMBL/GenBank/DDBJ databases">
        <title>Draft genome information of white flower Hibiscus syriacus.</title>
        <authorList>
            <person name="Kim Y.-M."/>
        </authorList>
    </citation>
    <scope>NUCLEOTIDE SEQUENCE [LARGE SCALE GENOMIC DNA]</scope>
    <source>
        <strain evidence="10">YM2019G1</strain>
    </source>
</reference>
<evidence type="ECO:0000256" key="4">
    <source>
        <dbReference type="ARBA" id="ARBA00022821"/>
    </source>
</evidence>
<evidence type="ECO:0000313" key="10">
    <source>
        <dbReference type="EMBL" id="KAE8681860.1"/>
    </source>
</evidence>
<dbReference type="EMBL" id="VEPZ02001298">
    <property type="protein sequence ID" value="KAE8681860.1"/>
    <property type="molecule type" value="Genomic_DNA"/>
</dbReference>
<keyword evidence="4" id="KW-0611">Plant defense</keyword>
<sequence length="714" mass="81554">MAEAIAFDIAARLITKLGSSALSQIGLWWNFKDDLDNLKRTITRIQAVLLDAEERSVTSNLVKVWLHELKDALYDAEDLVDDVHTEALRKDLMSGNKLTKEVRDFFSRSNQFAYGLKMGRKIKAIKARFTSIQGQASELKLVERDLSVETLFMAKRRQQTHSFVGKDEIIGREDDKAALLELLQDNEFQSEENVIMVPIVGIGGLGKTALAQLIYNHERVKDHFELRMWVCVSDVFDVKTIVANIIKSVTHQAPNQNLEMDQLQTQLRDKIDGKKYLLVLDDIWNEEGEQWFSLKKLLMGGTRGSRIIVTTRSHRVAKVTSKCQPYVLKGLSDDDAWSLFKQIAFEQRDADSTNPVFLDTGTQILERCGGVPLVIRTIASTLSIKETEREWRSFKDNEFARISQKDGEISPTLKLSYDHLPAHLKHCFAYCRLYPKDHTIQVQTLVQLWIAQGFVKQSEPNQSLEEIGLDYFKDLAERSFFQEIEDYEDWGMTCKMHDLMHDLAESVAGRESRILDSNSNTSELKELPEKIEKLVNLTHLSCLGCYRLTRMPRGIGKLTSLQKLSLFVVDKRGSRAAAAAAADLRELGGLNNLRGMLWISNLGLVKNAKEEFRAANLKEKKHLESLGLEWGDTTDDEEKSLEDLQPHPNLKRLRLIGWRGNDKIPSWLSLLTNLEYLCIEDSPHLGERCQKDIGEDWHKIAHIPRILDLVQDLQ</sequence>
<accession>A0A6A2YR63</accession>
<keyword evidence="2" id="KW-0677">Repeat</keyword>
<keyword evidence="5" id="KW-0067">ATP-binding</keyword>
<evidence type="ECO:0000256" key="1">
    <source>
        <dbReference type="ARBA" id="ARBA00022614"/>
    </source>
</evidence>
<dbReference type="Gene3D" id="1.20.5.4130">
    <property type="match status" value="1"/>
</dbReference>
<dbReference type="SUPFAM" id="SSF52540">
    <property type="entry name" value="P-loop containing nucleoside triphosphate hydrolases"/>
    <property type="match status" value="1"/>
</dbReference>
<evidence type="ECO:0000256" key="5">
    <source>
        <dbReference type="ARBA" id="ARBA00022840"/>
    </source>
</evidence>
<dbReference type="InterPro" id="IPR042197">
    <property type="entry name" value="Apaf_helical"/>
</dbReference>
<dbReference type="Gene3D" id="3.40.50.300">
    <property type="entry name" value="P-loop containing nucleotide triphosphate hydrolases"/>
    <property type="match status" value="1"/>
</dbReference>
<dbReference type="Pfam" id="PF23559">
    <property type="entry name" value="WHD_DRP"/>
    <property type="match status" value="1"/>
</dbReference>
<dbReference type="InterPro" id="IPR041118">
    <property type="entry name" value="Rx_N"/>
</dbReference>
<feature type="domain" description="Disease resistance protein winged helix" evidence="8">
    <location>
        <begin position="433"/>
        <end position="504"/>
    </location>
</feature>